<organism evidence="2 3">
    <name type="scientific">Aspergillus ruber (strain CBS 135680)</name>
    <dbReference type="NCBI Taxonomy" id="1388766"/>
    <lineage>
        <taxon>Eukaryota</taxon>
        <taxon>Fungi</taxon>
        <taxon>Dikarya</taxon>
        <taxon>Ascomycota</taxon>
        <taxon>Pezizomycotina</taxon>
        <taxon>Eurotiomycetes</taxon>
        <taxon>Eurotiomycetidae</taxon>
        <taxon>Eurotiales</taxon>
        <taxon>Aspergillaceae</taxon>
        <taxon>Aspergillus</taxon>
        <taxon>Aspergillus subgen. Aspergillus</taxon>
    </lineage>
</organism>
<protein>
    <submittedName>
        <fullName evidence="2">Uncharacterized protein</fullName>
    </submittedName>
</protein>
<feature type="region of interest" description="Disordered" evidence="1">
    <location>
        <begin position="620"/>
        <end position="660"/>
    </location>
</feature>
<gene>
    <name evidence="2" type="ORF">EURHEDRAFT_376324</name>
</gene>
<dbReference type="RefSeq" id="XP_040640065.1">
    <property type="nucleotide sequence ID" value="XM_040778840.1"/>
</dbReference>
<dbReference type="AlphaFoldDB" id="A0A017SHC9"/>
<feature type="compositionally biased region" description="Polar residues" evidence="1">
    <location>
        <begin position="103"/>
        <end position="126"/>
    </location>
</feature>
<keyword evidence="3" id="KW-1185">Reference proteome</keyword>
<sequence length="660" mass="72036">MYNCNELFDDMDTKLQGPVNNGGVNINWENNMMDSPQNDTHLAVDGGRSDGSEGSFDETDHDGSPGRTQVIQSVEDDIHSGVPFGEGLKRLEEEAAPHHHPTNYATSFSSGSSNPPRGLFTQTSASLPVHEANQRFTTTRDHSGYIAVHPFYPHCPAFAAHPHGMGHTYSNERLNNNSDNTNFLVPDKSETSPNPRPSSHPTNDGDSISIGSRNESPTGSTGRRKKPTVKTNYASATPPDMSARLAVSTSSESSTDDASETDEEDLPYLTFVDPVVPDFVPKMSDLLNVKYSNADQNTIFETAEAANRLIGADPAPKDNTLPRTQAQRRAFVKAVFNAVKSTEHAEDNPGMIRPFAEGKYSDRRIEVLAWNILHTCVVRHTTGALLAPFDVKKKGTTELSTFADRMAKVIECLTTQKTICKHLLDPYYLFQFVDDPVASQKRVLANKNLNKRKGDIMNAGKKIMSKSSIVGSPQSKIDDSFASETPSSFGPPHDMTPSSTQDVNDSEQTITPDGTITESMMARSFNSSASPAARRASLNLGPGGTITPHHIPHNAQQLSPSPAPKSGAAAAHIRRFHERRLSNLAAQRRAQNARTPSHSRNNSIDGSLTMSFYAPEQHHIIAGSTSGRLRSESTSTTASHKRRASEVDDVEENESPKKRR</sequence>
<feature type="region of interest" description="Disordered" evidence="1">
    <location>
        <begin position="528"/>
        <end position="571"/>
    </location>
</feature>
<name>A0A017SHC9_ASPRC</name>
<feature type="region of interest" description="Disordered" evidence="1">
    <location>
        <begin position="100"/>
        <end position="126"/>
    </location>
</feature>
<feature type="compositionally biased region" description="Polar residues" evidence="1">
    <location>
        <begin position="595"/>
        <end position="607"/>
    </location>
</feature>
<evidence type="ECO:0000256" key="1">
    <source>
        <dbReference type="SAM" id="MobiDB-lite"/>
    </source>
</evidence>
<evidence type="ECO:0000313" key="2">
    <source>
        <dbReference type="EMBL" id="EYE96377.1"/>
    </source>
</evidence>
<feature type="compositionally biased region" description="Acidic residues" evidence="1">
    <location>
        <begin position="254"/>
        <end position="266"/>
    </location>
</feature>
<feature type="compositionally biased region" description="Low complexity" evidence="1">
    <location>
        <begin position="528"/>
        <end position="537"/>
    </location>
</feature>
<dbReference type="GeneID" id="63693964"/>
<feature type="region of interest" description="Disordered" evidence="1">
    <location>
        <begin position="586"/>
        <end position="607"/>
    </location>
</feature>
<evidence type="ECO:0000313" key="3">
    <source>
        <dbReference type="Proteomes" id="UP000019804"/>
    </source>
</evidence>
<dbReference type="OrthoDB" id="4851482at2759"/>
<feature type="region of interest" description="Disordered" evidence="1">
    <location>
        <begin position="467"/>
        <end position="507"/>
    </location>
</feature>
<feature type="compositionally biased region" description="Polar residues" evidence="1">
    <location>
        <begin position="496"/>
        <end position="507"/>
    </location>
</feature>
<dbReference type="Proteomes" id="UP000019804">
    <property type="component" value="Unassembled WGS sequence"/>
</dbReference>
<dbReference type="HOGENOM" id="CLU_415584_0_0_1"/>
<reference evidence="3" key="1">
    <citation type="journal article" date="2014" name="Nat. Commun.">
        <title>Genomic adaptations of the halophilic Dead Sea filamentous fungus Eurotium rubrum.</title>
        <authorList>
            <person name="Kis-Papo T."/>
            <person name="Weig A.R."/>
            <person name="Riley R."/>
            <person name="Persoh D."/>
            <person name="Salamov A."/>
            <person name="Sun H."/>
            <person name="Lipzen A."/>
            <person name="Wasser S.P."/>
            <person name="Rambold G."/>
            <person name="Grigoriev I.V."/>
            <person name="Nevo E."/>
        </authorList>
    </citation>
    <scope>NUCLEOTIDE SEQUENCE [LARGE SCALE GENOMIC DNA]</scope>
    <source>
        <strain evidence="3">CBS 135680</strain>
    </source>
</reference>
<dbReference type="STRING" id="1388766.A0A017SHC9"/>
<proteinExistence type="predicted"/>
<feature type="region of interest" description="Disordered" evidence="1">
    <location>
        <begin position="169"/>
        <end position="266"/>
    </location>
</feature>
<accession>A0A017SHC9</accession>
<feature type="region of interest" description="Disordered" evidence="1">
    <location>
        <begin position="29"/>
        <end position="68"/>
    </location>
</feature>
<dbReference type="EMBL" id="KK088418">
    <property type="protein sequence ID" value="EYE96377.1"/>
    <property type="molecule type" value="Genomic_DNA"/>
</dbReference>
<feature type="compositionally biased region" description="Polar residues" evidence="1">
    <location>
        <begin position="623"/>
        <end position="638"/>
    </location>
</feature>
<feature type="compositionally biased region" description="Polar residues" evidence="1">
    <location>
        <begin position="169"/>
        <end position="183"/>
    </location>
</feature>
<feature type="compositionally biased region" description="Polar residues" evidence="1">
    <location>
        <begin position="191"/>
        <end position="221"/>
    </location>
</feature>